<dbReference type="Gene3D" id="1.25.40.10">
    <property type="entry name" value="Tetratricopeptide repeat domain"/>
    <property type="match status" value="2"/>
</dbReference>
<dbReference type="SUPFAM" id="SSF48452">
    <property type="entry name" value="TPR-like"/>
    <property type="match status" value="1"/>
</dbReference>
<organism evidence="3 4">
    <name type="scientific">Nannocystis pusilla</name>
    <dbReference type="NCBI Taxonomy" id="889268"/>
    <lineage>
        <taxon>Bacteria</taxon>
        <taxon>Pseudomonadati</taxon>
        <taxon>Myxococcota</taxon>
        <taxon>Polyangia</taxon>
        <taxon>Nannocystales</taxon>
        <taxon>Nannocystaceae</taxon>
        <taxon>Nannocystis</taxon>
    </lineage>
</organism>
<dbReference type="RefSeq" id="WP_224192157.1">
    <property type="nucleotide sequence ID" value="NZ_JAIRAU010000015.1"/>
</dbReference>
<dbReference type="SMART" id="SM00028">
    <property type="entry name" value="TPR"/>
    <property type="match status" value="6"/>
</dbReference>
<keyword evidence="1" id="KW-0802">TPR repeat</keyword>
<accession>A0ABS7TQ86</accession>
<dbReference type="PROSITE" id="PS50005">
    <property type="entry name" value="TPR"/>
    <property type="match status" value="2"/>
</dbReference>
<comment type="caution">
    <text evidence="3">The sequence shown here is derived from an EMBL/GenBank/DDBJ whole genome shotgun (WGS) entry which is preliminary data.</text>
</comment>
<dbReference type="Pfam" id="PF14559">
    <property type="entry name" value="TPR_19"/>
    <property type="match status" value="1"/>
</dbReference>
<evidence type="ECO:0000256" key="2">
    <source>
        <dbReference type="SAM" id="MobiDB-lite"/>
    </source>
</evidence>
<keyword evidence="4" id="KW-1185">Reference proteome</keyword>
<dbReference type="EMBL" id="JAIRAU010000015">
    <property type="protein sequence ID" value="MBZ5710389.1"/>
    <property type="molecule type" value="Genomic_DNA"/>
</dbReference>
<evidence type="ECO:0000313" key="3">
    <source>
        <dbReference type="EMBL" id="MBZ5710389.1"/>
    </source>
</evidence>
<feature type="repeat" description="TPR" evidence="1">
    <location>
        <begin position="587"/>
        <end position="620"/>
    </location>
</feature>
<feature type="repeat" description="TPR" evidence="1">
    <location>
        <begin position="287"/>
        <end position="320"/>
    </location>
</feature>
<dbReference type="InterPro" id="IPR019734">
    <property type="entry name" value="TPR_rpt"/>
</dbReference>
<dbReference type="InterPro" id="IPR037919">
    <property type="entry name" value="OGT"/>
</dbReference>
<evidence type="ECO:0000256" key="1">
    <source>
        <dbReference type="PROSITE-ProRule" id="PRU00339"/>
    </source>
</evidence>
<dbReference type="Pfam" id="PF13432">
    <property type="entry name" value="TPR_16"/>
    <property type="match status" value="1"/>
</dbReference>
<dbReference type="PANTHER" id="PTHR44366">
    <property type="entry name" value="UDP-N-ACETYLGLUCOSAMINE--PEPTIDE N-ACETYLGLUCOSAMINYLTRANSFERASE 110 KDA SUBUNIT"/>
    <property type="match status" value="1"/>
</dbReference>
<dbReference type="SUPFAM" id="SSF81901">
    <property type="entry name" value="HCP-like"/>
    <property type="match status" value="1"/>
</dbReference>
<proteinExistence type="predicted"/>
<feature type="region of interest" description="Disordered" evidence="2">
    <location>
        <begin position="1"/>
        <end position="37"/>
    </location>
</feature>
<sequence>MSGDPKDPDYDDTEGDLEPGELMFDEGDEDEEGAASAEEIQEAAQAIELVTLPVSCTNEGKGAPLGMGIQRFWAQELAEAGVKAAAPVFTAIQEQNGRRAPALMIFREPWTDERALEGINRFANAKFGLATDMFAQEEKVTLTARLVAVKPGPALETVDTFTAETTAEQLPGEVFVLTQKIAAALGKSVEKQTWQDAFGTANVQAIISFLVGLGNLSALQGRCVPTTSDQLLSPLMDALGRAPEMDVTMQALHAMTDILIAGQPDQAAIPLSVQALSIAAQKRKTDQGAWHHLALVLRRVGDLGSAVQAFQQAINLGPQNAAVAAGFVDTLRAAGDLENALKVAQFAVENGNEGPMVMAQLGSLLIENDQFDEAEPFLRRAVEEGKVPSAYGDLANVLWETTEEDPKKIQEDRDEALALLAQAIEQPTIAKSTLDILLDLHEEEKLEKATVLMLRAAEKHAENATVLRYVASMYLEGDEPSRARPYLDAILKLQRRSLDDDAFARRAILTLDVDNFEDRYDQAIDYVRSGDPQKHLAAAKFLREMIGRDPRYWQPHLMLALAVRDSEGDASALSHLNDAVRLRPNDAEIRNLMAAILRKQGRAREAVEHLRAVVAINPREIEPVVNLASAMRDANMFEESRQVCTAALQMIPDHPEFKRILDSLPPPRQRQN</sequence>
<evidence type="ECO:0000313" key="4">
    <source>
        <dbReference type="Proteomes" id="UP001139031"/>
    </source>
</evidence>
<dbReference type="InterPro" id="IPR011990">
    <property type="entry name" value="TPR-like_helical_dom_sf"/>
</dbReference>
<gene>
    <name evidence="3" type="ORF">K7C98_14100</name>
</gene>
<reference evidence="3" key="1">
    <citation type="submission" date="2021-08" db="EMBL/GenBank/DDBJ databases">
        <authorList>
            <person name="Stevens D.C."/>
        </authorList>
    </citation>
    <scope>NUCLEOTIDE SEQUENCE</scope>
    <source>
        <strain evidence="3">DSM 53165</strain>
    </source>
</reference>
<evidence type="ECO:0008006" key="5">
    <source>
        <dbReference type="Google" id="ProtNLM"/>
    </source>
</evidence>
<dbReference type="Proteomes" id="UP001139031">
    <property type="component" value="Unassembled WGS sequence"/>
</dbReference>
<protein>
    <recommendedName>
        <fullName evidence="5">Tetratricopeptide repeat protein</fullName>
    </recommendedName>
</protein>
<feature type="compositionally biased region" description="Acidic residues" evidence="2">
    <location>
        <begin position="9"/>
        <end position="33"/>
    </location>
</feature>
<dbReference type="PANTHER" id="PTHR44366:SF1">
    <property type="entry name" value="UDP-N-ACETYLGLUCOSAMINE--PEPTIDE N-ACETYLGLUCOSAMINYLTRANSFERASE 110 KDA SUBUNIT"/>
    <property type="match status" value="1"/>
</dbReference>
<dbReference type="Pfam" id="PF13181">
    <property type="entry name" value="TPR_8"/>
    <property type="match status" value="1"/>
</dbReference>
<name>A0ABS7TQ86_9BACT</name>